<dbReference type="InterPro" id="IPR017441">
    <property type="entry name" value="Protein_kinase_ATP_BS"/>
</dbReference>
<comment type="catalytic activity">
    <reaction evidence="10">
        <text>L-threonyl-[protein] + ATP = O-phospho-L-threonyl-[protein] + ADP + H(+)</text>
        <dbReference type="Rhea" id="RHEA:46608"/>
        <dbReference type="Rhea" id="RHEA-COMP:11060"/>
        <dbReference type="Rhea" id="RHEA-COMP:11605"/>
        <dbReference type="ChEBI" id="CHEBI:15378"/>
        <dbReference type="ChEBI" id="CHEBI:30013"/>
        <dbReference type="ChEBI" id="CHEBI:30616"/>
        <dbReference type="ChEBI" id="CHEBI:61977"/>
        <dbReference type="ChEBI" id="CHEBI:456216"/>
        <dbReference type="EC" id="2.7.11.1"/>
    </reaction>
</comment>
<comment type="cofactor">
    <cofactor evidence="1">
        <name>Mn(2+)</name>
        <dbReference type="ChEBI" id="CHEBI:29035"/>
    </cofactor>
</comment>
<dbReference type="PROSITE" id="PS00107">
    <property type="entry name" value="PROTEIN_KINASE_ATP"/>
    <property type="match status" value="1"/>
</dbReference>
<dbReference type="PANTHER" id="PTHR43895:SF114">
    <property type="entry name" value="NON-SPECIFIC SERINE_THREONINE PROTEIN KINASE"/>
    <property type="match status" value="1"/>
</dbReference>
<proteinExistence type="inferred from homology"/>
<dbReference type="SMART" id="SM00220">
    <property type="entry name" value="S_TKc"/>
    <property type="match status" value="1"/>
</dbReference>
<dbReference type="Gene3D" id="3.30.310.80">
    <property type="entry name" value="Kinase associated domain 1, KA1"/>
    <property type="match status" value="1"/>
</dbReference>
<dbReference type="EC" id="2.7.11.1" evidence="3"/>
<dbReference type="FunFam" id="3.30.310.80:FF:000005">
    <property type="entry name" value="Non-specific serine/threonine protein kinase"/>
    <property type="match status" value="1"/>
</dbReference>
<comment type="caution">
    <text evidence="17">The sequence shown here is derived from an EMBL/GenBank/DDBJ whole genome shotgun (WGS) entry which is preliminary data.</text>
</comment>
<dbReference type="PROSITE" id="PS50011">
    <property type="entry name" value="PROTEIN_KINASE_DOM"/>
    <property type="match status" value="1"/>
</dbReference>
<protein>
    <recommendedName>
        <fullName evidence="3">non-specific serine/threonine protein kinase</fullName>
        <ecNumber evidence="3">2.7.11.1</ecNumber>
    </recommendedName>
</protein>
<feature type="domain" description="Protein kinase" evidence="15">
    <location>
        <begin position="9"/>
        <end position="249"/>
    </location>
</feature>
<evidence type="ECO:0000313" key="17">
    <source>
        <dbReference type="EMBL" id="KAL2317585.1"/>
    </source>
</evidence>
<evidence type="ECO:0000256" key="5">
    <source>
        <dbReference type="ARBA" id="ARBA00022679"/>
    </source>
</evidence>
<dbReference type="PANTHER" id="PTHR43895">
    <property type="entry name" value="CALCIUM/CALMODULIN-DEPENDENT PROTEIN KINASE KINASE-RELATED"/>
    <property type="match status" value="1"/>
</dbReference>
<dbReference type="InterPro" id="IPR000719">
    <property type="entry name" value="Prot_kinase_dom"/>
</dbReference>
<evidence type="ECO:0000256" key="14">
    <source>
        <dbReference type="RuleBase" id="RU000304"/>
    </source>
</evidence>
<evidence type="ECO:0000256" key="8">
    <source>
        <dbReference type="ARBA" id="ARBA00022840"/>
    </source>
</evidence>
<dbReference type="Proteomes" id="UP001603857">
    <property type="component" value="Unassembled WGS sequence"/>
</dbReference>
<evidence type="ECO:0000256" key="13">
    <source>
        <dbReference type="PROSITE-ProRule" id="PRU10141"/>
    </source>
</evidence>
<evidence type="ECO:0000256" key="2">
    <source>
        <dbReference type="ARBA" id="ARBA00006234"/>
    </source>
</evidence>
<dbReference type="AlphaFoldDB" id="A0ABD1L3H0"/>
<evidence type="ECO:0000256" key="7">
    <source>
        <dbReference type="ARBA" id="ARBA00022777"/>
    </source>
</evidence>
<gene>
    <name evidence="17" type="ORF">Fmac_031461</name>
</gene>
<dbReference type="Pfam" id="PF00069">
    <property type="entry name" value="Pkinase"/>
    <property type="match status" value="1"/>
</dbReference>
<dbReference type="InterPro" id="IPR011009">
    <property type="entry name" value="Kinase-like_dom_sf"/>
</dbReference>
<dbReference type="Pfam" id="PF03822">
    <property type="entry name" value="NAF"/>
    <property type="match status" value="1"/>
</dbReference>
<comment type="function">
    <text evidence="12">CIPK serine-threonine protein kinases interact with CBL proteins. Binding of a CBL protein to the regulatory NAF domain of CIPK protein lead to the activation of the kinase in a calcium-dependent manner.</text>
</comment>
<dbReference type="InterPro" id="IPR018451">
    <property type="entry name" value="NAF/FISL_domain"/>
</dbReference>
<dbReference type="InterPro" id="IPR008271">
    <property type="entry name" value="Ser/Thr_kinase_AS"/>
</dbReference>
<evidence type="ECO:0000259" key="16">
    <source>
        <dbReference type="PROSITE" id="PS50816"/>
    </source>
</evidence>
<dbReference type="Gene3D" id="1.10.510.10">
    <property type="entry name" value="Transferase(Phosphotransferase) domain 1"/>
    <property type="match status" value="1"/>
</dbReference>
<reference evidence="17 18" key="1">
    <citation type="submission" date="2024-08" db="EMBL/GenBank/DDBJ databases">
        <title>Insights into the chromosomal genome structure of Flemingia macrophylla.</title>
        <authorList>
            <person name="Ding Y."/>
            <person name="Zhao Y."/>
            <person name="Bi W."/>
            <person name="Wu M."/>
            <person name="Zhao G."/>
            <person name="Gong Y."/>
            <person name="Li W."/>
            <person name="Zhang P."/>
        </authorList>
    </citation>
    <scope>NUCLEOTIDE SEQUENCE [LARGE SCALE GENOMIC DNA]</scope>
    <source>
        <strain evidence="17">DYQJB</strain>
        <tissue evidence="17">Leaf</tissue>
    </source>
</reference>
<evidence type="ECO:0000256" key="4">
    <source>
        <dbReference type="ARBA" id="ARBA00022527"/>
    </source>
</evidence>
<dbReference type="PROSITE" id="PS00108">
    <property type="entry name" value="PROTEIN_KINASE_ST"/>
    <property type="match status" value="1"/>
</dbReference>
<dbReference type="PROSITE" id="PS50816">
    <property type="entry name" value="NAF"/>
    <property type="match status" value="1"/>
</dbReference>
<dbReference type="CDD" id="cd12195">
    <property type="entry name" value="CIPK_C"/>
    <property type="match status" value="1"/>
</dbReference>
<evidence type="ECO:0000256" key="10">
    <source>
        <dbReference type="ARBA" id="ARBA00047899"/>
    </source>
</evidence>
<evidence type="ECO:0000256" key="11">
    <source>
        <dbReference type="ARBA" id="ARBA00048679"/>
    </source>
</evidence>
<keyword evidence="18" id="KW-1185">Reference proteome</keyword>
<name>A0ABD1L3H0_9FABA</name>
<evidence type="ECO:0000256" key="12">
    <source>
        <dbReference type="ARBA" id="ARBA00058225"/>
    </source>
</evidence>
<dbReference type="InterPro" id="IPR004041">
    <property type="entry name" value="NAF_dom"/>
</dbReference>
<dbReference type="EMBL" id="JBGMDY010000011">
    <property type="protein sequence ID" value="KAL2317585.1"/>
    <property type="molecule type" value="Genomic_DNA"/>
</dbReference>
<organism evidence="17 18">
    <name type="scientific">Flemingia macrophylla</name>
    <dbReference type="NCBI Taxonomy" id="520843"/>
    <lineage>
        <taxon>Eukaryota</taxon>
        <taxon>Viridiplantae</taxon>
        <taxon>Streptophyta</taxon>
        <taxon>Embryophyta</taxon>
        <taxon>Tracheophyta</taxon>
        <taxon>Spermatophyta</taxon>
        <taxon>Magnoliopsida</taxon>
        <taxon>eudicotyledons</taxon>
        <taxon>Gunneridae</taxon>
        <taxon>Pentapetalae</taxon>
        <taxon>rosids</taxon>
        <taxon>fabids</taxon>
        <taxon>Fabales</taxon>
        <taxon>Fabaceae</taxon>
        <taxon>Papilionoideae</taxon>
        <taxon>50 kb inversion clade</taxon>
        <taxon>NPAAA clade</taxon>
        <taxon>indigoferoid/millettioid clade</taxon>
        <taxon>Phaseoleae</taxon>
        <taxon>Flemingia</taxon>
    </lineage>
</organism>
<keyword evidence="8 13" id="KW-0067">ATP-binding</keyword>
<comment type="catalytic activity">
    <reaction evidence="11">
        <text>L-seryl-[protein] + ATP = O-phospho-L-seryl-[protein] + ADP + H(+)</text>
        <dbReference type="Rhea" id="RHEA:17989"/>
        <dbReference type="Rhea" id="RHEA-COMP:9863"/>
        <dbReference type="Rhea" id="RHEA-COMP:11604"/>
        <dbReference type="ChEBI" id="CHEBI:15378"/>
        <dbReference type="ChEBI" id="CHEBI:29999"/>
        <dbReference type="ChEBI" id="CHEBI:30616"/>
        <dbReference type="ChEBI" id="CHEBI:83421"/>
        <dbReference type="ChEBI" id="CHEBI:456216"/>
        <dbReference type="EC" id="2.7.11.1"/>
    </reaction>
</comment>
<evidence type="ECO:0000313" key="18">
    <source>
        <dbReference type="Proteomes" id="UP001603857"/>
    </source>
</evidence>
<comment type="similarity">
    <text evidence="2">Belongs to the protein kinase superfamily. CAMK Ser/Thr protein kinase family. SNF1 subfamily.</text>
</comment>
<feature type="domain" description="NAF" evidence="16">
    <location>
        <begin position="290"/>
        <end position="314"/>
    </location>
</feature>
<evidence type="ECO:0000256" key="1">
    <source>
        <dbReference type="ARBA" id="ARBA00001936"/>
    </source>
</evidence>
<sequence length="429" mass="48343">MVLRKVGKYEIGRTIGEGTFAKVKFAQNTETGESVAMKVLDRTTIVKHKMIDQVLASRTKIYIILEFITGGELFDKIVNHGRLSEAESRRYFQQLIDGVDYCHSKGVYHRDLKPENLLLDSQGNIKISDFGLSAFPEQGVSMLRTTCGTPNYVAPEVISHKGYNGAPADVWSCGVILYVLLAGYLPFDELDLTTLYKTFFLVSNGSIEKAQFSCPPSFPVGAKSLIHRILDPNPEHRITIQQIRSDEWFQKEYVPVSLLEYEDINLDDVNAAFDNVEDQRTNQPCENDDMAPLTLNAFDMIILSQGLNLANLFDRGQDSMKYQTRFISQKPPKVVLSSMEVVAQSMGFKTHIRNYKMRIEGISANKASHFSVILEVFEIAPTFYMVDIQNATGDAGEYEKESDFQYIECAFGLTFNSAKSNFKATLKSK</sequence>
<dbReference type="GO" id="GO:0004674">
    <property type="term" value="F:protein serine/threonine kinase activity"/>
    <property type="evidence" value="ECO:0007669"/>
    <property type="project" value="UniProtKB-KW"/>
</dbReference>
<dbReference type="GO" id="GO:0005524">
    <property type="term" value="F:ATP binding"/>
    <property type="evidence" value="ECO:0007669"/>
    <property type="project" value="UniProtKB-UniRule"/>
</dbReference>
<dbReference type="SUPFAM" id="SSF56112">
    <property type="entry name" value="Protein kinase-like (PK-like)"/>
    <property type="match status" value="1"/>
</dbReference>
<evidence type="ECO:0000256" key="3">
    <source>
        <dbReference type="ARBA" id="ARBA00012513"/>
    </source>
</evidence>
<accession>A0ABD1L3H0</accession>
<feature type="binding site" evidence="13">
    <location>
        <position position="47"/>
    </location>
    <ligand>
        <name>ATP</name>
        <dbReference type="ChEBI" id="CHEBI:30616"/>
    </ligand>
</feature>
<evidence type="ECO:0000256" key="6">
    <source>
        <dbReference type="ARBA" id="ARBA00022741"/>
    </source>
</evidence>
<dbReference type="FunFam" id="1.10.510.10:FF:000303">
    <property type="entry name" value="Non-specific serine/threonine protein kinase"/>
    <property type="match status" value="1"/>
</dbReference>
<keyword evidence="5" id="KW-0808">Transferase</keyword>
<keyword evidence="4 14" id="KW-0723">Serine/threonine-protein kinase</keyword>
<keyword evidence="9" id="KW-0464">Manganese</keyword>
<evidence type="ECO:0000256" key="9">
    <source>
        <dbReference type="ARBA" id="ARBA00023211"/>
    </source>
</evidence>
<keyword evidence="6 13" id="KW-0547">Nucleotide-binding</keyword>
<keyword evidence="7" id="KW-0418">Kinase</keyword>
<evidence type="ECO:0000259" key="15">
    <source>
        <dbReference type="PROSITE" id="PS50011"/>
    </source>
</evidence>